<reference evidence="2 3" key="1">
    <citation type="submission" date="2019-07" db="EMBL/GenBank/DDBJ databases">
        <title>Draft genome for Streptomyces benahoarensis MZ03-48.</title>
        <authorList>
            <person name="Gonzalez-Pimentel J.L."/>
        </authorList>
    </citation>
    <scope>NUCLEOTIDE SEQUENCE [LARGE SCALE GENOMIC DNA]</scope>
    <source>
        <strain evidence="2 3">MZ03-48</strain>
    </source>
</reference>
<dbReference type="Proteomes" id="UP000320888">
    <property type="component" value="Unassembled WGS sequence"/>
</dbReference>
<keyword evidence="3" id="KW-1185">Reference proteome</keyword>
<gene>
    <name evidence="2" type="ORF">FNZ23_20880</name>
</gene>
<evidence type="ECO:0000313" key="3">
    <source>
        <dbReference type="Proteomes" id="UP000320888"/>
    </source>
</evidence>
<evidence type="ECO:0000313" key="2">
    <source>
        <dbReference type="EMBL" id="TSB35564.1"/>
    </source>
</evidence>
<name>A0A553Z2A5_9ACTN</name>
<proteinExistence type="predicted"/>
<accession>A0A553Z2A5</accession>
<dbReference type="EMBL" id="VKLS01000306">
    <property type="protein sequence ID" value="TSB35564.1"/>
    <property type="molecule type" value="Genomic_DNA"/>
</dbReference>
<keyword evidence="1" id="KW-0732">Signal</keyword>
<feature type="signal peptide" evidence="1">
    <location>
        <begin position="1"/>
        <end position="27"/>
    </location>
</feature>
<organism evidence="2 3">
    <name type="scientific">Streptomyces benahoarensis</name>
    <dbReference type="NCBI Taxonomy" id="2595054"/>
    <lineage>
        <taxon>Bacteria</taxon>
        <taxon>Bacillati</taxon>
        <taxon>Actinomycetota</taxon>
        <taxon>Actinomycetes</taxon>
        <taxon>Kitasatosporales</taxon>
        <taxon>Streptomycetaceae</taxon>
        <taxon>Streptomyces</taxon>
    </lineage>
</organism>
<sequence>MNGKKKALAAVALGAAAVFGTATSAFAEGPHYAQHQGAVKGNGFCAYNYATADTLGYPGYHGKHVFIGAMLYGSGALTNGACTPKVTVTYVNTKGVTTHVSGKKNKGNGGFDAAVAAKSYKSVKYVDFWVNATGGKKIKGTGIRVTPGGKVLSRS</sequence>
<protein>
    <submittedName>
        <fullName evidence="2">Uncharacterized protein</fullName>
    </submittedName>
</protein>
<feature type="chain" id="PRO_5022195487" evidence="1">
    <location>
        <begin position="28"/>
        <end position="155"/>
    </location>
</feature>
<comment type="caution">
    <text evidence="2">The sequence shown here is derived from an EMBL/GenBank/DDBJ whole genome shotgun (WGS) entry which is preliminary data.</text>
</comment>
<dbReference type="RefSeq" id="WP_143943229.1">
    <property type="nucleotide sequence ID" value="NZ_VKLS01000306.1"/>
</dbReference>
<dbReference type="OrthoDB" id="9987227at2"/>
<evidence type="ECO:0000256" key="1">
    <source>
        <dbReference type="SAM" id="SignalP"/>
    </source>
</evidence>
<dbReference type="AlphaFoldDB" id="A0A553Z2A5"/>